<protein>
    <submittedName>
        <fullName evidence="1">Uncharacterized protein</fullName>
    </submittedName>
</protein>
<dbReference type="EMBL" id="LR798274">
    <property type="protein sequence ID" value="CAB5218997.1"/>
    <property type="molecule type" value="Genomic_DNA"/>
</dbReference>
<accession>A0A6J7WMM5</accession>
<sequence>MAVFVLSDASVTINTIDLSSYVTSVTFTYEKDAVETTAMGASGHVMIGGLQNLSVALEMNNDQAASKTLETLWSATGSGANTLVIKNLSTGTPNPTFTISNAYLASSTPVNGAVGDLSKQSVTFTGGSVVKS</sequence>
<proteinExistence type="predicted"/>
<name>A0A6J7WMM5_9CAUD</name>
<gene>
    <name evidence="1" type="ORF">UFOVP227_18</name>
</gene>
<organism evidence="1">
    <name type="scientific">uncultured Caudovirales phage</name>
    <dbReference type="NCBI Taxonomy" id="2100421"/>
    <lineage>
        <taxon>Viruses</taxon>
        <taxon>Duplodnaviria</taxon>
        <taxon>Heunggongvirae</taxon>
        <taxon>Uroviricota</taxon>
        <taxon>Caudoviricetes</taxon>
        <taxon>Peduoviridae</taxon>
        <taxon>Maltschvirus</taxon>
        <taxon>Maltschvirus maltsch</taxon>
    </lineage>
</organism>
<evidence type="ECO:0000313" key="1">
    <source>
        <dbReference type="EMBL" id="CAB5218997.1"/>
    </source>
</evidence>
<reference evidence="1" key="1">
    <citation type="submission" date="2020-05" db="EMBL/GenBank/DDBJ databases">
        <authorList>
            <person name="Chiriac C."/>
            <person name="Salcher M."/>
            <person name="Ghai R."/>
            <person name="Kavagutti S V."/>
        </authorList>
    </citation>
    <scope>NUCLEOTIDE SEQUENCE</scope>
</reference>